<proteinExistence type="predicted"/>
<dbReference type="SMART" id="SM00382">
    <property type="entry name" value="AAA"/>
    <property type="match status" value="1"/>
</dbReference>
<evidence type="ECO:0000256" key="3">
    <source>
        <dbReference type="ARBA" id="ARBA00022741"/>
    </source>
</evidence>
<evidence type="ECO:0000256" key="7">
    <source>
        <dbReference type="SAM" id="Phobius"/>
    </source>
</evidence>
<dbReference type="InterPro" id="IPR011918">
    <property type="entry name" value="ABC_MsbA_ATP-bd"/>
</dbReference>
<dbReference type="GO" id="GO:0005524">
    <property type="term" value="F:ATP binding"/>
    <property type="evidence" value="ECO:0007669"/>
    <property type="project" value="UniProtKB-KW"/>
</dbReference>
<feature type="transmembrane region" description="Helical" evidence="7">
    <location>
        <begin position="183"/>
        <end position="201"/>
    </location>
</feature>
<dbReference type="RefSeq" id="WP_207381955.1">
    <property type="nucleotide sequence ID" value="NZ_CP071502.1"/>
</dbReference>
<dbReference type="Gene3D" id="3.40.50.300">
    <property type="entry name" value="P-loop containing nucleotide triphosphate hydrolases"/>
    <property type="match status" value="1"/>
</dbReference>
<dbReference type="InterPro" id="IPR039421">
    <property type="entry name" value="Type_1_exporter"/>
</dbReference>
<sequence length="618" mass="66682">MRNRANRARSLFSSGATMDSKTARADVLGWILGFLRPYKLKVVAALVCLLLGSVAWLALGQGVRLLVDEGFVSGSVERLNQIILMLLGITAVSASAVYCRFFLMTWLGERVSNDIRLNLYRQLLTLSPSFYARLRTGEVLSRFTADTTLLQTVVGSSLSMALRSAVTVLGGMLMMAVTSLKLTALVLLAVPAVLVPVFFFGRRVRSLSRESQDRVADLGAYVDESLHEIHTVQSYGHEAVDRELFGNHVEAVMASANRRIRVRAALIALVMFLSIAAIALVTWVGARDVMSGVVSAGQLSAFLFYAVMVAGGTATISEVVGDIQRSIGAAERLKELTEAQSDIPELAESKQLAKPVRGELQLQALQFAYPGSGSGGENGNGDATPALADLNVHIRAGEKVALVGESGAGKSTLFQLLARFYQPTGGRILLDNTDIAELSLDELRRQFALVPQESVIFATSVLENVRYGDPQASIEAVRAACVAARADEFIRELPDGYDTYLGERGVRLSGGQKQRIAIARAILANRPVLLLDEATSALDAVSELKVKQALDVLMQGRTSLIIAHRLSTVINADRILVLDKGRLIAQGSHSELLTSSDRYREFASLQLLSEEAPLSVPG</sequence>
<keyword evidence="4 10" id="KW-0067">ATP-binding</keyword>
<evidence type="ECO:0000313" key="10">
    <source>
        <dbReference type="EMBL" id="QSX38971.1"/>
    </source>
</evidence>
<dbReference type="InterPro" id="IPR003593">
    <property type="entry name" value="AAA+_ATPase"/>
</dbReference>
<evidence type="ECO:0000256" key="5">
    <source>
        <dbReference type="ARBA" id="ARBA00022989"/>
    </source>
</evidence>
<keyword evidence="2 7" id="KW-0812">Transmembrane</keyword>
<feature type="domain" description="ABC transmembrane type-1" evidence="9">
    <location>
        <begin position="43"/>
        <end position="325"/>
    </location>
</feature>
<evidence type="ECO:0000256" key="1">
    <source>
        <dbReference type="ARBA" id="ARBA00004651"/>
    </source>
</evidence>
<dbReference type="Gene3D" id="1.20.1560.10">
    <property type="entry name" value="ABC transporter type 1, transmembrane domain"/>
    <property type="match status" value="1"/>
</dbReference>
<accession>A0ABX7R540</accession>
<dbReference type="SUPFAM" id="SSF90123">
    <property type="entry name" value="ABC transporter transmembrane region"/>
    <property type="match status" value="1"/>
</dbReference>
<keyword evidence="6 7" id="KW-0472">Membrane</keyword>
<dbReference type="NCBIfam" id="TIGR02204">
    <property type="entry name" value="MsbA_rel"/>
    <property type="match status" value="1"/>
</dbReference>
<dbReference type="EMBL" id="CP071502">
    <property type="protein sequence ID" value="QSX38971.1"/>
    <property type="molecule type" value="Genomic_DNA"/>
</dbReference>
<dbReference type="InterPro" id="IPR036640">
    <property type="entry name" value="ABC1_TM_sf"/>
</dbReference>
<organism evidence="10 11">
    <name type="scientific">Shewanella sedimentimangrovi</name>
    <dbReference type="NCBI Taxonomy" id="2814293"/>
    <lineage>
        <taxon>Bacteria</taxon>
        <taxon>Pseudomonadati</taxon>
        <taxon>Pseudomonadota</taxon>
        <taxon>Gammaproteobacteria</taxon>
        <taxon>Alteromonadales</taxon>
        <taxon>Shewanellaceae</taxon>
        <taxon>Shewanella</taxon>
    </lineage>
</organism>
<dbReference type="Pfam" id="PF00005">
    <property type="entry name" value="ABC_tran"/>
    <property type="match status" value="1"/>
</dbReference>
<reference evidence="10 11" key="1">
    <citation type="submission" date="2021-03" db="EMBL/GenBank/DDBJ databases">
        <title>Novel species identification of genus Shewanella.</title>
        <authorList>
            <person name="Liu G."/>
            <person name="Zhang Q."/>
        </authorList>
    </citation>
    <scope>NUCLEOTIDE SEQUENCE [LARGE SCALE GENOMIC DNA]</scope>
    <source>
        <strain evidence="10 11">FJAT-52962</strain>
    </source>
</reference>
<dbReference type="InterPro" id="IPR011527">
    <property type="entry name" value="ABC1_TM_dom"/>
</dbReference>
<keyword evidence="3" id="KW-0547">Nucleotide-binding</keyword>
<evidence type="ECO:0000259" key="9">
    <source>
        <dbReference type="PROSITE" id="PS50929"/>
    </source>
</evidence>
<dbReference type="PROSITE" id="PS50929">
    <property type="entry name" value="ABC_TM1F"/>
    <property type="match status" value="1"/>
</dbReference>
<dbReference type="PANTHER" id="PTHR43394:SF1">
    <property type="entry name" value="ATP-BINDING CASSETTE SUB-FAMILY B MEMBER 10, MITOCHONDRIAL"/>
    <property type="match status" value="1"/>
</dbReference>
<dbReference type="Pfam" id="PF00664">
    <property type="entry name" value="ABC_membrane"/>
    <property type="match status" value="1"/>
</dbReference>
<gene>
    <name evidence="10" type="ORF">JYB85_03135</name>
</gene>
<dbReference type="Proteomes" id="UP000663207">
    <property type="component" value="Chromosome"/>
</dbReference>
<evidence type="ECO:0000256" key="2">
    <source>
        <dbReference type="ARBA" id="ARBA00022692"/>
    </source>
</evidence>
<dbReference type="InterPro" id="IPR003439">
    <property type="entry name" value="ABC_transporter-like_ATP-bd"/>
</dbReference>
<comment type="subcellular location">
    <subcellularLocation>
        <location evidence="1">Cell membrane</location>
        <topology evidence="1">Multi-pass membrane protein</topology>
    </subcellularLocation>
</comment>
<feature type="transmembrane region" description="Helical" evidence="7">
    <location>
        <begin position="79"/>
        <end position="103"/>
    </location>
</feature>
<evidence type="ECO:0000313" key="11">
    <source>
        <dbReference type="Proteomes" id="UP000663207"/>
    </source>
</evidence>
<feature type="transmembrane region" description="Helical" evidence="7">
    <location>
        <begin position="264"/>
        <end position="284"/>
    </location>
</feature>
<dbReference type="PROSITE" id="PS50893">
    <property type="entry name" value="ABC_TRANSPORTER_2"/>
    <property type="match status" value="1"/>
</dbReference>
<feature type="transmembrane region" description="Helical" evidence="7">
    <location>
        <begin position="40"/>
        <end position="59"/>
    </location>
</feature>
<evidence type="ECO:0000259" key="8">
    <source>
        <dbReference type="PROSITE" id="PS50893"/>
    </source>
</evidence>
<dbReference type="PROSITE" id="PS00211">
    <property type="entry name" value="ABC_TRANSPORTER_1"/>
    <property type="match status" value="1"/>
</dbReference>
<dbReference type="SUPFAM" id="SSF52540">
    <property type="entry name" value="P-loop containing nucleoside triphosphate hydrolases"/>
    <property type="match status" value="1"/>
</dbReference>
<dbReference type="PANTHER" id="PTHR43394">
    <property type="entry name" value="ATP-DEPENDENT PERMEASE MDL1, MITOCHONDRIAL"/>
    <property type="match status" value="1"/>
</dbReference>
<dbReference type="InterPro" id="IPR017871">
    <property type="entry name" value="ABC_transporter-like_CS"/>
</dbReference>
<evidence type="ECO:0000256" key="6">
    <source>
        <dbReference type="ARBA" id="ARBA00023136"/>
    </source>
</evidence>
<dbReference type="CDD" id="cd18575">
    <property type="entry name" value="ABC_6TM_bac_exporter_ABCB8_10_like"/>
    <property type="match status" value="1"/>
</dbReference>
<feature type="domain" description="ABC transporter" evidence="8">
    <location>
        <begin position="360"/>
        <end position="605"/>
    </location>
</feature>
<evidence type="ECO:0000256" key="4">
    <source>
        <dbReference type="ARBA" id="ARBA00022840"/>
    </source>
</evidence>
<protein>
    <submittedName>
        <fullName evidence="10">ATP-binding cassette domain-containing protein</fullName>
    </submittedName>
</protein>
<feature type="transmembrane region" description="Helical" evidence="7">
    <location>
        <begin position="160"/>
        <end position="177"/>
    </location>
</feature>
<keyword evidence="5 7" id="KW-1133">Transmembrane helix</keyword>
<feature type="transmembrane region" description="Helical" evidence="7">
    <location>
        <begin position="296"/>
        <end position="316"/>
    </location>
</feature>
<keyword evidence="11" id="KW-1185">Reference proteome</keyword>
<name>A0ABX7R540_9GAMM</name>
<dbReference type="InterPro" id="IPR027417">
    <property type="entry name" value="P-loop_NTPase"/>
</dbReference>